<accession>A0A1H7T7I2</accession>
<feature type="transmembrane region" description="Helical" evidence="1">
    <location>
        <begin position="59"/>
        <end position="80"/>
    </location>
</feature>
<feature type="transmembrane region" description="Helical" evidence="1">
    <location>
        <begin position="175"/>
        <end position="208"/>
    </location>
</feature>
<evidence type="ECO:0000256" key="1">
    <source>
        <dbReference type="SAM" id="Phobius"/>
    </source>
</evidence>
<keyword evidence="1" id="KW-1133">Transmembrane helix</keyword>
<protein>
    <submittedName>
        <fullName evidence="2">Uncharacterized protein</fullName>
    </submittedName>
</protein>
<gene>
    <name evidence="2" type="ORF">SAMN04488691_10886</name>
</gene>
<name>A0A1H7T7I2_HALLR</name>
<keyword evidence="1" id="KW-0812">Transmembrane</keyword>
<reference evidence="2 3" key="1">
    <citation type="submission" date="2016-10" db="EMBL/GenBank/DDBJ databases">
        <authorList>
            <person name="de Groot N.N."/>
        </authorList>
    </citation>
    <scope>NUCLEOTIDE SEQUENCE [LARGE SCALE GENOMIC DNA]</scope>
    <source>
        <strain evidence="2 3">CDM_5</strain>
    </source>
</reference>
<organism evidence="2 3">
    <name type="scientific">Haloferax larsenii</name>
    <dbReference type="NCBI Taxonomy" id="302484"/>
    <lineage>
        <taxon>Archaea</taxon>
        <taxon>Methanobacteriati</taxon>
        <taxon>Methanobacteriota</taxon>
        <taxon>Stenosarchaea group</taxon>
        <taxon>Halobacteria</taxon>
        <taxon>Halobacteriales</taxon>
        <taxon>Haloferacaceae</taxon>
        <taxon>Haloferax</taxon>
    </lineage>
</organism>
<dbReference type="Proteomes" id="UP000183894">
    <property type="component" value="Unassembled WGS sequence"/>
</dbReference>
<dbReference type="AlphaFoldDB" id="A0A1H7T7I2"/>
<keyword evidence="1" id="KW-0472">Membrane</keyword>
<feature type="transmembrane region" description="Helical" evidence="1">
    <location>
        <begin position="130"/>
        <end position="163"/>
    </location>
</feature>
<dbReference type="OrthoDB" id="382701at2157"/>
<dbReference type="RefSeq" id="WP_139198414.1">
    <property type="nucleotide sequence ID" value="NZ_FOAD01000008.1"/>
</dbReference>
<evidence type="ECO:0000313" key="3">
    <source>
        <dbReference type="Proteomes" id="UP000183894"/>
    </source>
</evidence>
<proteinExistence type="predicted"/>
<sequence>MTAPNSPKHTPEPTVHLVGESHLGQHDQLSRGLERLLTTADIAVFYTEHPAELPTIAEYATAAVSLPLYLIGMCVTQMLYGPLYALRSGTQQAVETEAVRELSSEHGVPVVPVDTHPSQVVPELSVGWHAVGWLGLLLGVAVAPFQIGVFSVWVVACTGLLILFKRRRVTYETPLALLFGWGGLVAIVPLGLVPLAFGVVAFIAHGLVIRGTAERREAAMAQRLLDHVPTFTDQDVCLTVGEAHLEGLVTEFDARGVETVLHTDLSDQATASD</sequence>
<evidence type="ECO:0000313" key="2">
    <source>
        <dbReference type="EMBL" id="SEL80236.1"/>
    </source>
</evidence>
<dbReference type="EMBL" id="FOAD01000008">
    <property type="protein sequence ID" value="SEL80236.1"/>
    <property type="molecule type" value="Genomic_DNA"/>
</dbReference>